<evidence type="ECO:0000313" key="3">
    <source>
        <dbReference type="Proteomes" id="UP000485058"/>
    </source>
</evidence>
<dbReference type="Proteomes" id="UP000485058">
    <property type="component" value="Unassembled WGS sequence"/>
</dbReference>
<keyword evidence="3" id="KW-1185">Reference proteome</keyword>
<evidence type="ECO:0000313" key="2">
    <source>
        <dbReference type="EMBL" id="GFH30077.1"/>
    </source>
</evidence>
<dbReference type="AlphaFoldDB" id="A0A6A0ADY9"/>
<feature type="compositionally biased region" description="Polar residues" evidence="1">
    <location>
        <begin position="33"/>
        <end position="42"/>
    </location>
</feature>
<feature type="region of interest" description="Disordered" evidence="1">
    <location>
        <begin position="1"/>
        <end position="51"/>
    </location>
</feature>
<gene>
    <name evidence="2" type="ORF">HaLaN_28859</name>
</gene>
<name>A0A6A0ADY9_HAELA</name>
<proteinExistence type="predicted"/>
<reference evidence="2 3" key="1">
    <citation type="submission" date="2020-02" db="EMBL/GenBank/DDBJ databases">
        <title>Draft genome sequence of Haematococcus lacustris strain NIES-144.</title>
        <authorList>
            <person name="Morimoto D."/>
            <person name="Nakagawa S."/>
            <person name="Yoshida T."/>
            <person name="Sawayama S."/>
        </authorList>
    </citation>
    <scope>NUCLEOTIDE SEQUENCE [LARGE SCALE GENOMIC DNA]</scope>
    <source>
        <strain evidence="2 3">NIES-144</strain>
    </source>
</reference>
<evidence type="ECO:0000256" key="1">
    <source>
        <dbReference type="SAM" id="MobiDB-lite"/>
    </source>
</evidence>
<sequence length="51" mass="4993">PTPAPGPAAGGDRGADSGDDAASPTRDPAGGNFNASDMTDPNTYLAGNFEK</sequence>
<protein>
    <submittedName>
        <fullName evidence="2">Uncharacterized protein</fullName>
    </submittedName>
</protein>
<comment type="caution">
    <text evidence="2">The sequence shown here is derived from an EMBL/GenBank/DDBJ whole genome shotgun (WGS) entry which is preliminary data.</text>
</comment>
<organism evidence="2 3">
    <name type="scientific">Haematococcus lacustris</name>
    <name type="common">Green alga</name>
    <name type="synonym">Haematococcus pluvialis</name>
    <dbReference type="NCBI Taxonomy" id="44745"/>
    <lineage>
        <taxon>Eukaryota</taxon>
        <taxon>Viridiplantae</taxon>
        <taxon>Chlorophyta</taxon>
        <taxon>core chlorophytes</taxon>
        <taxon>Chlorophyceae</taxon>
        <taxon>CS clade</taxon>
        <taxon>Chlamydomonadales</taxon>
        <taxon>Haematococcaceae</taxon>
        <taxon>Haematococcus</taxon>
    </lineage>
</organism>
<dbReference type="EMBL" id="BLLF01004693">
    <property type="protein sequence ID" value="GFH30077.1"/>
    <property type="molecule type" value="Genomic_DNA"/>
</dbReference>
<feature type="non-terminal residue" evidence="2">
    <location>
        <position position="1"/>
    </location>
</feature>
<accession>A0A6A0ADY9</accession>